<accession>A0A0D5LUY9</accession>
<evidence type="ECO:0000313" key="2">
    <source>
        <dbReference type="EMBL" id="AJY48074.1"/>
    </source>
</evidence>
<dbReference type="PANTHER" id="PTHR33336:SF3">
    <property type="entry name" value="ABM DOMAIN-CONTAINING PROTEIN"/>
    <property type="match status" value="1"/>
</dbReference>
<name>A0A0D5LUY9_MAREN</name>
<organism evidence="2 3">
    <name type="scientific">Martelella endophytica</name>
    <dbReference type="NCBI Taxonomy" id="1486262"/>
    <lineage>
        <taxon>Bacteria</taxon>
        <taxon>Pseudomonadati</taxon>
        <taxon>Pseudomonadota</taxon>
        <taxon>Alphaproteobacteria</taxon>
        <taxon>Hyphomicrobiales</taxon>
        <taxon>Aurantimonadaceae</taxon>
        <taxon>Martelella</taxon>
    </lineage>
</organism>
<dbReference type="Pfam" id="PF03992">
    <property type="entry name" value="ABM"/>
    <property type="match status" value="1"/>
</dbReference>
<dbReference type="PATRIC" id="fig|1486262.3.peg.1934"/>
<reference evidence="2 3" key="1">
    <citation type="journal article" date="2015" name="Genome Announc.">
        <title>Complete genome sequence of Martelella endophytica YC6887, which has antifungal activity associated with a halophyte.</title>
        <authorList>
            <person name="Khan A."/>
            <person name="Khan H."/>
            <person name="Chung E.J."/>
            <person name="Hossain M.T."/>
            <person name="Chung Y.R."/>
        </authorList>
    </citation>
    <scope>NUCLEOTIDE SEQUENCE [LARGE SCALE GENOMIC DNA]</scope>
    <source>
        <strain evidence="2">YC6887</strain>
    </source>
</reference>
<dbReference type="GO" id="GO:0016491">
    <property type="term" value="F:oxidoreductase activity"/>
    <property type="evidence" value="ECO:0007669"/>
    <property type="project" value="TreeGrafter"/>
</dbReference>
<dbReference type="InterPro" id="IPR007138">
    <property type="entry name" value="ABM_dom"/>
</dbReference>
<dbReference type="GO" id="GO:0005829">
    <property type="term" value="C:cytosol"/>
    <property type="evidence" value="ECO:0007669"/>
    <property type="project" value="TreeGrafter"/>
</dbReference>
<dbReference type="SUPFAM" id="SSF54909">
    <property type="entry name" value="Dimeric alpha+beta barrel"/>
    <property type="match status" value="1"/>
</dbReference>
<protein>
    <recommendedName>
        <fullName evidence="1">ABM domain-containing protein</fullName>
    </recommendedName>
</protein>
<dbReference type="HOGENOM" id="CLU_131496_11_1_5"/>
<dbReference type="PROSITE" id="PS51725">
    <property type="entry name" value="ABM"/>
    <property type="match status" value="1"/>
</dbReference>
<dbReference type="STRING" id="1486262.TM49_09350"/>
<evidence type="ECO:0000259" key="1">
    <source>
        <dbReference type="PROSITE" id="PS51725"/>
    </source>
</evidence>
<dbReference type="OrthoDB" id="287932at2"/>
<feature type="domain" description="ABM" evidence="1">
    <location>
        <begin position="9"/>
        <end position="98"/>
    </location>
</feature>
<dbReference type="AlphaFoldDB" id="A0A0D5LUY9"/>
<dbReference type="Gene3D" id="3.30.70.100">
    <property type="match status" value="1"/>
</dbReference>
<gene>
    <name evidence="2" type="ORF">TM49_09350</name>
</gene>
<dbReference type="Proteomes" id="UP000032611">
    <property type="component" value="Chromosome"/>
</dbReference>
<dbReference type="EMBL" id="CP010803">
    <property type="protein sequence ID" value="AJY48074.1"/>
    <property type="molecule type" value="Genomic_DNA"/>
</dbReference>
<sequence length="102" mass="11106">MTTGSKAEVHVVAVLKARPGKGAALLEALEAIIPAVRREDGCIRYELTVDRADADRAVMLEVWRDEAALGRHETAAPFVSLAACFDELLAEPVALLKLQHRM</sequence>
<proteinExistence type="predicted"/>
<dbReference type="RefSeq" id="WP_045685037.1">
    <property type="nucleotide sequence ID" value="NZ_CP010803.1"/>
</dbReference>
<dbReference type="InterPro" id="IPR011008">
    <property type="entry name" value="Dimeric_a/b-barrel"/>
</dbReference>
<dbReference type="InterPro" id="IPR050744">
    <property type="entry name" value="AI-2_Isomerase_LsrG"/>
</dbReference>
<dbReference type="KEGG" id="mey:TM49_09350"/>
<dbReference type="PANTHER" id="PTHR33336">
    <property type="entry name" value="QUINOL MONOOXYGENASE YGIN-RELATED"/>
    <property type="match status" value="1"/>
</dbReference>
<keyword evidence="3" id="KW-1185">Reference proteome</keyword>
<evidence type="ECO:0000313" key="3">
    <source>
        <dbReference type="Proteomes" id="UP000032611"/>
    </source>
</evidence>